<proteinExistence type="predicted"/>
<keyword evidence="3 5" id="KW-1133">Transmembrane helix</keyword>
<reference evidence="6" key="1">
    <citation type="journal article" date="2014" name="Front. Microbiol.">
        <title>High frequency of phylogenetically diverse reductive dehalogenase-homologous genes in deep subseafloor sedimentary metagenomes.</title>
        <authorList>
            <person name="Kawai M."/>
            <person name="Futagami T."/>
            <person name="Toyoda A."/>
            <person name="Takaki Y."/>
            <person name="Nishi S."/>
            <person name="Hori S."/>
            <person name="Arai W."/>
            <person name="Tsubouchi T."/>
            <person name="Morono Y."/>
            <person name="Uchiyama I."/>
            <person name="Ito T."/>
            <person name="Fujiyama A."/>
            <person name="Inagaki F."/>
            <person name="Takami H."/>
        </authorList>
    </citation>
    <scope>NUCLEOTIDE SEQUENCE</scope>
    <source>
        <strain evidence="6">Expedition CK06-06</strain>
    </source>
</reference>
<dbReference type="PANTHER" id="PTHR43847:SF1">
    <property type="entry name" value="BLL3993 PROTEIN"/>
    <property type="match status" value="1"/>
</dbReference>
<evidence type="ECO:0000256" key="5">
    <source>
        <dbReference type="SAM" id="Phobius"/>
    </source>
</evidence>
<keyword evidence="4 5" id="KW-0472">Membrane</keyword>
<dbReference type="PANTHER" id="PTHR43847">
    <property type="entry name" value="BLL3993 PROTEIN"/>
    <property type="match status" value="1"/>
</dbReference>
<keyword evidence="2 5" id="KW-0812">Transmembrane</keyword>
<comment type="subcellular location">
    <subcellularLocation>
        <location evidence="1">Endomembrane system</location>
        <topology evidence="1">Multi-pass membrane protein</topology>
    </subcellularLocation>
</comment>
<organism evidence="6">
    <name type="scientific">marine sediment metagenome</name>
    <dbReference type="NCBI Taxonomy" id="412755"/>
    <lineage>
        <taxon>unclassified sequences</taxon>
        <taxon>metagenomes</taxon>
        <taxon>ecological metagenomes</taxon>
    </lineage>
</organism>
<dbReference type="GO" id="GO:0012505">
    <property type="term" value="C:endomembrane system"/>
    <property type="evidence" value="ECO:0007669"/>
    <property type="project" value="UniProtKB-SubCell"/>
</dbReference>
<gene>
    <name evidence="6" type="ORF">S01H4_00170</name>
</gene>
<dbReference type="AlphaFoldDB" id="X0ZM13"/>
<accession>X0ZM13</accession>
<dbReference type="EMBL" id="BART01000018">
    <property type="protein sequence ID" value="GAG61418.1"/>
    <property type="molecule type" value="Genomic_DNA"/>
</dbReference>
<dbReference type="Pfam" id="PF04191">
    <property type="entry name" value="PEMT"/>
    <property type="match status" value="1"/>
</dbReference>
<evidence type="ECO:0000313" key="6">
    <source>
        <dbReference type="EMBL" id="GAG61418.1"/>
    </source>
</evidence>
<name>X0ZM13_9ZZZZ</name>
<sequence length="149" mass="17492">FYDFKKNNHILTLIWSGILYDRNIFILGIILYVVGFGGVIIALFNFKNTPPDQPVTKGLYKISRHPQEFMLFILFLGICIAIGSWLALFILIISKLFRHFGILGEEKGCLERYGDSYRAYMKRVPRYFLIKTHMKAEGENVKKYWKMIN</sequence>
<evidence type="ECO:0000256" key="2">
    <source>
        <dbReference type="ARBA" id="ARBA00022692"/>
    </source>
</evidence>
<evidence type="ECO:0000256" key="1">
    <source>
        <dbReference type="ARBA" id="ARBA00004127"/>
    </source>
</evidence>
<evidence type="ECO:0000256" key="3">
    <source>
        <dbReference type="ARBA" id="ARBA00022989"/>
    </source>
</evidence>
<dbReference type="Gene3D" id="1.20.120.1630">
    <property type="match status" value="1"/>
</dbReference>
<evidence type="ECO:0008006" key="7">
    <source>
        <dbReference type="Google" id="ProtNLM"/>
    </source>
</evidence>
<feature type="transmembrane region" description="Helical" evidence="5">
    <location>
        <begin position="24"/>
        <end position="44"/>
    </location>
</feature>
<protein>
    <recommendedName>
        <fullName evidence="7">Steroid 5-alpha reductase C-terminal domain-containing protein</fullName>
    </recommendedName>
</protein>
<evidence type="ECO:0000256" key="4">
    <source>
        <dbReference type="ARBA" id="ARBA00023136"/>
    </source>
</evidence>
<feature type="non-terminal residue" evidence="6">
    <location>
        <position position="1"/>
    </location>
</feature>
<dbReference type="InterPro" id="IPR007318">
    <property type="entry name" value="Phopholipid_MeTrfase"/>
</dbReference>
<feature type="transmembrane region" description="Helical" evidence="5">
    <location>
        <begin position="69"/>
        <end position="93"/>
    </location>
</feature>
<comment type="caution">
    <text evidence="6">The sequence shown here is derived from an EMBL/GenBank/DDBJ whole genome shotgun (WGS) entry which is preliminary data.</text>
</comment>
<dbReference type="InterPro" id="IPR052527">
    <property type="entry name" value="Metal_cation-efflux_comp"/>
</dbReference>